<evidence type="ECO:0000313" key="1">
    <source>
        <dbReference type="EMBL" id="RNA05817.1"/>
    </source>
</evidence>
<keyword evidence="2" id="KW-1185">Reference proteome</keyword>
<comment type="caution">
    <text evidence="1">The sequence shown here is derived from an EMBL/GenBank/DDBJ whole genome shotgun (WGS) entry which is preliminary data.</text>
</comment>
<name>A0A3M7Q2Z6_BRAPC</name>
<dbReference type="Proteomes" id="UP000276133">
    <property type="component" value="Unassembled WGS sequence"/>
</dbReference>
<protein>
    <submittedName>
        <fullName evidence="1">Uncharacterized protein</fullName>
    </submittedName>
</protein>
<dbReference type="EMBL" id="REGN01007598">
    <property type="protein sequence ID" value="RNA05817.1"/>
    <property type="molecule type" value="Genomic_DNA"/>
</dbReference>
<accession>A0A3M7Q2Z6</accession>
<reference evidence="1 2" key="1">
    <citation type="journal article" date="2018" name="Sci. Rep.">
        <title>Genomic signatures of local adaptation to the degree of environmental predictability in rotifers.</title>
        <authorList>
            <person name="Franch-Gras L."/>
            <person name="Hahn C."/>
            <person name="Garcia-Roger E.M."/>
            <person name="Carmona M.J."/>
            <person name="Serra M."/>
            <person name="Gomez A."/>
        </authorList>
    </citation>
    <scope>NUCLEOTIDE SEQUENCE [LARGE SCALE GENOMIC DNA]</scope>
    <source>
        <strain evidence="1">HYR1</strain>
    </source>
</reference>
<dbReference type="AlphaFoldDB" id="A0A3M7Q2Z6"/>
<sequence length="71" mass="8229">MAMVILMNQKLNKSIKYFVLEGSEKRIPIYLFQNKLKLVIIDGACLGNESFKKSKFTLEQQIKNQLNNHAN</sequence>
<evidence type="ECO:0000313" key="2">
    <source>
        <dbReference type="Proteomes" id="UP000276133"/>
    </source>
</evidence>
<proteinExistence type="predicted"/>
<organism evidence="1 2">
    <name type="scientific">Brachionus plicatilis</name>
    <name type="common">Marine rotifer</name>
    <name type="synonym">Brachionus muelleri</name>
    <dbReference type="NCBI Taxonomy" id="10195"/>
    <lineage>
        <taxon>Eukaryota</taxon>
        <taxon>Metazoa</taxon>
        <taxon>Spiralia</taxon>
        <taxon>Gnathifera</taxon>
        <taxon>Rotifera</taxon>
        <taxon>Eurotatoria</taxon>
        <taxon>Monogononta</taxon>
        <taxon>Pseudotrocha</taxon>
        <taxon>Ploima</taxon>
        <taxon>Brachionidae</taxon>
        <taxon>Brachionus</taxon>
    </lineage>
</organism>
<gene>
    <name evidence="1" type="ORF">BpHYR1_015265</name>
</gene>